<dbReference type="EMBL" id="JAKNSF020000206">
    <property type="protein sequence ID" value="KAK7707192.1"/>
    <property type="molecule type" value="Genomic_DNA"/>
</dbReference>
<dbReference type="Proteomes" id="UP001430848">
    <property type="component" value="Unassembled WGS sequence"/>
</dbReference>
<accession>A0ABR1NMD9</accession>
<protein>
    <submittedName>
        <fullName evidence="1">Uncharacterized protein</fullName>
    </submittedName>
</protein>
<sequence>MARGDKTKAPGVAAITSFSTALFDPTGASAVAFLASGTGFAMGSTYHITRKSLKLIKEGMASNRQRKAAANTFGIPPAVHVDMQEDFENSVRHLAASLLGCSIQGTLFFVMPHAGVGLLINFTELACTKHKLSQLSRNVGGKRMLVEMVSLRNAGIQALAGLLIKGTPSTLFLGSGVDTLLESAYKCVETISTSGAENIEAAQEFHKQMVRLPLFAETTALASALPDLYKDHINLESRFEAFNMDGGMEIQWGDPVPPRETLTVGAYAAASDFVVKKVVEIPLDNGVKKWTSHQNHGWASNAPRAA</sequence>
<name>A0ABR1NMD9_DIAER</name>
<reference evidence="1 2" key="1">
    <citation type="submission" date="2024-02" db="EMBL/GenBank/DDBJ databases">
        <title>De novo assembly and annotation of 12 fungi associated with fruit tree decline syndrome in Ontario, Canada.</title>
        <authorList>
            <person name="Sulman M."/>
            <person name="Ellouze W."/>
            <person name="Ilyukhin E."/>
        </authorList>
    </citation>
    <scope>NUCLEOTIDE SEQUENCE [LARGE SCALE GENOMIC DNA]</scope>
    <source>
        <strain evidence="1 2">M169</strain>
    </source>
</reference>
<evidence type="ECO:0000313" key="2">
    <source>
        <dbReference type="Proteomes" id="UP001430848"/>
    </source>
</evidence>
<evidence type="ECO:0000313" key="1">
    <source>
        <dbReference type="EMBL" id="KAK7707192.1"/>
    </source>
</evidence>
<organism evidence="1 2">
    <name type="scientific">Diaporthe eres</name>
    <name type="common">Phomopsis oblonga</name>
    <dbReference type="NCBI Taxonomy" id="83184"/>
    <lineage>
        <taxon>Eukaryota</taxon>
        <taxon>Fungi</taxon>
        <taxon>Dikarya</taxon>
        <taxon>Ascomycota</taxon>
        <taxon>Pezizomycotina</taxon>
        <taxon>Sordariomycetes</taxon>
        <taxon>Sordariomycetidae</taxon>
        <taxon>Diaporthales</taxon>
        <taxon>Diaporthaceae</taxon>
        <taxon>Diaporthe</taxon>
        <taxon>Diaporthe eres species complex</taxon>
    </lineage>
</organism>
<gene>
    <name evidence="1" type="ORF">SLS63_013816</name>
</gene>
<comment type="caution">
    <text evidence="1">The sequence shown here is derived from an EMBL/GenBank/DDBJ whole genome shotgun (WGS) entry which is preliminary data.</text>
</comment>
<keyword evidence="2" id="KW-1185">Reference proteome</keyword>
<proteinExistence type="predicted"/>